<dbReference type="PROSITE" id="PS01283">
    <property type="entry name" value="TBOX_1"/>
    <property type="match status" value="1"/>
</dbReference>
<dbReference type="Gene3D" id="2.60.40.820">
    <property type="entry name" value="Transcription factor, T-box"/>
    <property type="match status" value="1"/>
</dbReference>
<comment type="function">
    <text evidence="9">Probable malonate and methylmalonate semialdehyde dehydrogenase involved in the catabolism of valine, thymine, and compounds catabolized by way of beta-alanine, including uracil and cytidine.</text>
</comment>
<dbReference type="GO" id="GO:0004491">
    <property type="term" value="F:methylmalonate-semialdehyde dehydrogenase (acylating, NAD) activity"/>
    <property type="evidence" value="ECO:0007669"/>
    <property type="project" value="UniProtKB-EC"/>
</dbReference>
<dbReference type="GO" id="GO:0005739">
    <property type="term" value="C:mitochondrion"/>
    <property type="evidence" value="ECO:0007669"/>
    <property type="project" value="TreeGrafter"/>
</dbReference>
<keyword evidence="4" id="KW-0805">Transcription regulation</keyword>
<keyword evidence="8 14" id="KW-0539">Nucleus</keyword>
<evidence type="ECO:0000256" key="9">
    <source>
        <dbReference type="ARBA" id="ARBA00037458"/>
    </source>
</evidence>
<evidence type="ECO:0000259" key="16">
    <source>
        <dbReference type="PROSITE" id="PS50252"/>
    </source>
</evidence>
<dbReference type="InterPro" id="IPR046360">
    <property type="entry name" value="T-box_DNA-bd"/>
</dbReference>
<dbReference type="SUPFAM" id="SSF53720">
    <property type="entry name" value="ALDH-like"/>
    <property type="match status" value="1"/>
</dbReference>
<dbReference type="GO" id="GO:0006574">
    <property type="term" value="P:L-valine catabolic process"/>
    <property type="evidence" value="ECO:0007669"/>
    <property type="project" value="TreeGrafter"/>
</dbReference>
<reference evidence="17 18" key="1">
    <citation type="submission" date="2020-04" db="EMBL/GenBank/DDBJ databases">
        <authorList>
            <person name="Laetsch R D."/>
            <person name="Stevens L."/>
            <person name="Kumar S."/>
            <person name="Blaxter L. M."/>
        </authorList>
    </citation>
    <scope>NUCLEOTIDE SEQUENCE [LARGE SCALE GENOMIC DNA]</scope>
</reference>
<dbReference type="PANTHER" id="PTHR43866:SF3">
    <property type="entry name" value="METHYLMALONATE-SEMIALDEHYDE DEHYDROGENASE [ACYLATING], MITOCHONDRIAL"/>
    <property type="match status" value="1"/>
</dbReference>
<dbReference type="InterPro" id="IPR010061">
    <property type="entry name" value="MeMal-semiAld_DH"/>
</dbReference>
<keyword evidence="7" id="KW-0804">Transcription</keyword>
<comment type="subcellular location">
    <subcellularLocation>
        <location evidence="14">Nucleus</location>
    </subcellularLocation>
</comment>
<dbReference type="FunFam" id="3.40.605.10:FF:000003">
    <property type="entry name" value="Methylmalonate-semialdehyde dehydrogenase [acylating]"/>
    <property type="match status" value="1"/>
</dbReference>
<dbReference type="InterPro" id="IPR008967">
    <property type="entry name" value="p53-like_TF_DNA-bd_sf"/>
</dbReference>
<dbReference type="GO" id="GO:0006210">
    <property type="term" value="P:thymine catabolic process"/>
    <property type="evidence" value="ECO:0007669"/>
    <property type="project" value="TreeGrafter"/>
</dbReference>
<dbReference type="CDD" id="cd07085">
    <property type="entry name" value="ALDH_F6_MMSDH"/>
    <property type="match status" value="1"/>
</dbReference>
<keyword evidence="18" id="KW-1185">Reference proteome</keyword>
<dbReference type="InterPro" id="IPR016163">
    <property type="entry name" value="Ald_DH_C"/>
</dbReference>
<dbReference type="InterPro" id="IPR018186">
    <property type="entry name" value="TF_T-box_CS"/>
</dbReference>
<dbReference type="SUPFAM" id="SSF49417">
    <property type="entry name" value="p53-like transcription factors"/>
    <property type="match status" value="1"/>
</dbReference>
<evidence type="ECO:0000256" key="5">
    <source>
        <dbReference type="ARBA" id="ARBA00023027"/>
    </source>
</evidence>
<evidence type="ECO:0000256" key="3">
    <source>
        <dbReference type="ARBA" id="ARBA00023002"/>
    </source>
</evidence>
<feature type="domain" description="T-box" evidence="16">
    <location>
        <begin position="89"/>
        <end position="276"/>
    </location>
</feature>
<dbReference type="EMBL" id="CADEPM010000004">
    <property type="protein sequence ID" value="CAB3404005.1"/>
    <property type="molecule type" value="Genomic_DNA"/>
</dbReference>
<dbReference type="OrthoDB" id="310895at2759"/>
<dbReference type="InterPro" id="IPR015590">
    <property type="entry name" value="Aldehyde_DH_dom"/>
</dbReference>
<evidence type="ECO:0000256" key="1">
    <source>
        <dbReference type="ARBA" id="ARBA00009986"/>
    </source>
</evidence>
<dbReference type="PRINTS" id="PR00937">
    <property type="entry name" value="TBOX"/>
</dbReference>
<evidence type="ECO:0000256" key="11">
    <source>
        <dbReference type="ARBA" id="ARBA00042419"/>
    </source>
</evidence>
<accession>A0A8S1F0R5</accession>
<evidence type="ECO:0000256" key="6">
    <source>
        <dbReference type="ARBA" id="ARBA00023125"/>
    </source>
</evidence>
<dbReference type="PROSITE" id="PS50252">
    <property type="entry name" value="TBOX_3"/>
    <property type="match status" value="1"/>
</dbReference>
<dbReference type="Gene3D" id="3.40.605.10">
    <property type="entry name" value="Aldehyde Dehydrogenase, Chain A, domain 1"/>
    <property type="match status" value="1"/>
</dbReference>
<evidence type="ECO:0000256" key="7">
    <source>
        <dbReference type="ARBA" id="ARBA00023163"/>
    </source>
</evidence>
<dbReference type="InterPro" id="IPR036960">
    <property type="entry name" value="T-box_sf"/>
</dbReference>
<dbReference type="GO" id="GO:0005634">
    <property type="term" value="C:nucleus"/>
    <property type="evidence" value="ECO:0007669"/>
    <property type="project" value="UniProtKB-SubCell"/>
</dbReference>
<dbReference type="InterPro" id="IPR016161">
    <property type="entry name" value="Ald_DH/histidinol_DH"/>
</dbReference>
<dbReference type="PANTHER" id="PTHR43866">
    <property type="entry name" value="MALONATE-SEMIALDEHYDE DEHYDROGENASE"/>
    <property type="match status" value="1"/>
</dbReference>
<evidence type="ECO:0000256" key="2">
    <source>
        <dbReference type="ARBA" id="ARBA00013048"/>
    </source>
</evidence>
<dbReference type="AlphaFoldDB" id="A0A8S1F0R5"/>
<name>A0A8S1F0R5_9PELO</name>
<keyword evidence="5" id="KW-0520">NAD</keyword>
<dbReference type="FunFam" id="3.40.309.10:FF:000002">
    <property type="entry name" value="Methylmalonate-semialdehyde dehydrogenase (Acylating)"/>
    <property type="match status" value="1"/>
</dbReference>
<organism evidence="17 18">
    <name type="scientific">Caenorhabditis bovis</name>
    <dbReference type="NCBI Taxonomy" id="2654633"/>
    <lineage>
        <taxon>Eukaryota</taxon>
        <taxon>Metazoa</taxon>
        <taxon>Ecdysozoa</taxon>
        <taxon>Nematoda</taxon>
        <taxon>Chromadorea</taxon>
        <taxon>Rhabditida</taxon>
        <taxon>Rhabditina</taxon>
        <taxon>Rhabditomorpha</taxon>
        <taxon>Rhabditoidea</taxon>
        <taxon>Rhabditidae</taxon>
        <taxon>Peloderinae</taxon>
        <taxon>Caenorhabditis</taxon>
    </lineage>
</organism>
<evidence type="ECO:0000256" key="13">
    <source>
        <dbReference type="ARBA" id="ARBA00048821"/>
    </source>
</evidence>
<protein>
    <recommendedName>
        <fullName evidence="10">Probable methylmalonate-semialdehyde/malonate-semialdehyde dehydrogenase [acylating], mitochondrial</fullName>
        <ecNumber evidence="2">1.2.1.27</ecNumber>
    </recommendedName>
    <alternativeName>
        <fullName evidence="11">Malonate-semialdehyde dehydrogenase [acylating]</fullName>
    </alternativeName>
</protein>
<sequence>MSKRAAASPTIANSTGATVADDDGPNDEEIVKVKKSKFSIETILECDDDIVAKEPPTKATPKKEIASRPKPKIGKKIKEGNLAGIDCKLEGAELWEKFYDLGTEMIITKSGRRMFPTVKVSFSNVIIDALYYVFLDVIPVDSKRYRYIYNKSAWLTAGKAEPVPKNRMYLHPDCPFSGEQLIKHVISFEKTKLTNNDVDKTGHLILNSMHKYQPRIHIVQRSKHNPLDPNKVKLSEEQYCTFTFPETQFMAVTAYQNQLITKLKIEKNPFAKGFRDPSGRSPDEMERPDISPLMLSNFYQSSAIQNSILQQCFSKSLQFTNLNPSMLSQMLFYPSMTPNFNPSNPQIAQASTPLKTEIAVTCGTPAPCKMLSRLARVQSKCSQVASFSTSRAAAAPQTVKLWIDGQEVESKSTEFVELTNPATNEVIGLVPNATQAEMQAAVDSAKKAFDTWKNTSPLTRQQCMFKLQALIKRDMKKLAESITIEQGKTLPDAEGDVSRGLQVVEHACSVPSLMMGETLPNVSRDMDTISYRIPLGVTAGICPFNFPAMIPLWMFPMALATGNTMVIKPSEQDPGAAALLVQLAKEAGVPDGCVNIIHGQHSAVNFICDNPDIKAISFVGGDAAGKHIYERGAKNGKRVQSNMGAKNHGVIMADANKEQTLNQLTAAAFGAAGQRCMALTTAVFVGEARSWLPELVEKAKKLKVNAGWKPDTDIGPLISKQSKQRVLRLIESAKKEGANVLLDGSDVTVPGFENGNFVGPTVITGVKPNMTCYKEEIFGPVLVCMEAEDLNEAISIINNNPYGNGTAIFTSNGATGRKFSNEVDVGQIGVNVPIPVPLPMFSFTGSRGSFLGDLNFYGKAGVQFYTQWKTITQYWNESLTELKPQMSFPQLK</sequence>
<dbReference type="Pfam" id="PF00907">
    <property type="entry name" value="T-box"/>
    <property type="match status" value="1"/>
</dbReference>
<evidence type="ECO:0000313" key="17">
    <source>
        <dbReference type="EMBL" id="CAB3404005.1"/>
    </source>
</evidence>
<feature type="region of interest" description="Disordered" evidence="15">
    <location>
        <begin position="1"/>
        <end position="26"/>
    </location>
</feature>
<evidence type="ECO:0000313" key="18">
    <source>
        <dbReference type="Proteomes" id="UP000494206"/>
    </source>
</evidence>
<dbReference type="InterPro" id="IPR016162">
    <property type="entry name" value="Ald_DH_N"/>
</dbReference>
<comment type="similarity">
    <text evidence="1">Belongs to the aldehyde dehydrogenase family.</text>
</comment>
<dbReference type="CDD" id="cd20193">
    <property type="entry name" value="T-box_TBX20-like"/>
    <property type="match status" value="1"/>
</dbReference>
<proteinExistence type="inferred from homology"/>
<dbReference type="PROSITE" id="PS00070">
    <property type="entry name" value="ALDEHYDE_DEHYDR_CYS"/>
    <property type="match status" value="1"/>
</dbReference>
<evidence type="ECO:0000256" key="12">
    <source>
        <dbReference type="ARBA" id="ARBA00047644"/>
    </source>
</evidence>
<dbReference type="GO" id="GO:0048731">
    <property type="term" value="P:system development"/>
    <property type="evidence" value="ECO:0007669"/>
    <property type="project" value="UniProtKB-ARBA"/>
</dbReference>
<comment type="catalytic activity">
    <reaction evidence="12">
        <text>2-methyl-3-oxopropanoate + NAD(+) + CoA + H2O = propanoyl-CoA + hydrogencarbonate + NADH + H(+)</text>
        <dbReference type="Rhea" id="RHEA:20804"/>
        <dbReference type="ChEBI" id="CHEBI:15377"/>
        <dbReference type="ChEBI" id="CHEBI:15378"/>
        <dbReference type="ChEBI" id="CHEBI:17544"/>
        <dbReference type="ChEBI" id="CHEBI:57287"/>
        <dbReference type="ChEBI" id="CHEBI:57392"/>
        <dbReference type="ChEBI" id="CHEBI:57540"/>
        <dbReference type="ChEBI" id="CHEBI:57700"/>
        <dbReference type="ChEBI" id="CHEBI:57945"/>
        <dbReference type="EC" id="1.2.1.27"/>
    </reaction>
    <physiologicalReaction direction="left-to-right" evidence="12">
        <dbReference type="Rhea" id="RHEA:20805"/>
    </physiologicalReaction>
</comment>
<dbReference type="GO" id="GO:0003677">
    <property type="term" value="F:DNA binding"/>
    <property type="evidence" value="ECO:0007669"/>
    <property type="project" value="UniProtKB-UniRule"/>
</dbReference>
<dbReference type="Proteomes" id="UP000494206">
    <property type="component" value="Unassembled WGS sequence"/>
</dbReference>
<dbReference type="GO" id="GO:0003700">
    <property type="term" value="F:DNA-binding transcription factor activity"/>
    <property type="evidence" value="ECO:0007669"/>
    <property type="project" value="InterPro"/>
</dbReference>
<keyword evidence="3" id="KW-0560">Oxidoreductase</keyword>
<evidence type="ECO:0000256" key="15">
    <source>
        <dbReference type="SAM" id="MobiDB-lite"/>
    </source>
</evidence>
<comment type="caution">
    <text evidence="17">The sequence shown here is derived from an EMBL/GenBank/DDBJ whole genome shotgun (WGS) entry which is preliminary data.</text>
</comment>
<dbReference type="NCBIfam" id="TIGR01722">
    <property type="entry name" value="MMSDH"/>
    <property type="match status" value="1"/>
</dbReference>
<evidence type="ECO:0000256" key="8">
    <source>
        <dbReference type="ARBA" id="ARBA00023242"/>
    </source>
</evidence>
<comment type="catalytic activity">
    <reaction evidence="13">
        <text>3-oxopropanoate + NAD(+) + CoA + H2O = hydrogencarbonate + acetyl-CoA + NADH + H(+)</text>
        <dbReference type="Rhea" id="RHEA:76615"/>
        <dbReference type="ChEBI" id="CHEBI:15377"/>
        <dbReference type="ChEBI" id="CHEBI:15378"/>
        <dbReference type="ChEBI" id="CHEBI:17544"/>
        <dbReference type="ChEBI" id="CHEBI:33190"/>
        <dbReference type="ChEBI" id="CHEBI:57287"/>
        <dbReference type="ChEBI" id="CHEBI:57288"/>
        <dbReference type="ChEBI" id="CHEBI:57540"/>
        <dbReference type="ChEBI" id="CHEBI:57945"/>
        <dbReference type="EC" id="1.2.1.27"/>
    </reaction>
    <physiologicalReaction direction="left-to-right" evidence="13">
        <dbReference type="Rhea" id="RHEA:76616"/>
    </physiologicalReaction>
</comment>
<evidence type="ECO:0000256" key="14">
    <source>
        <dbReference type="PROSITE-ProRule" id="PRU00201"/>
    </source>
</evidence>
<evidence type="ECO:0000256" key="4">
    <source>
        <dbReference type="ARBA" id="ARBA00023015"/>
    </source>
</evidence>
<keyword evidence="6 14" id="KW-0238">DNA-binding</keyword>
<dbReference type="InterPro" id="IPR016160">
    <property type="entry name" value="Ald_DH_CS_CYS"/>
</dbReference>
<dbReference type="Gene3D" id="3.40.309.10">
    <property type="entry name" value="Aldehyde Dehydrogenase, Chain A, domain 2"/>
    <property type="match status" value="1"/>
</dbReference>
<evidence type="ECO:0000256" key="10">
    <source>
        <dbReference type="ARBA" id="ARBA00039517"/>
    </source>
</evidence>
<dbReference type="EC" id="1.2.1.27" evidence="2"/>
<dbReference type="GO" id="GO:0045893">
    <property type="term" value="P:positive regulation of DNA-templated transcription"/>
    <property type="evidence" value="ECO:0007669"/>
    <property type="project" value="InterPro"/>
</dbReference>
<gene>
    <name evidence="17" type="ORF">CBOVIS_LOCUS6403</name>
</gene>
<dbReference type="Pfam" id="PF00171">
    <property type="entry name" value="Aldedh"/>
    <property type="match status" value="1"/>
</dbReference>
<dbReference type="SMART" id="SM00425">
    <property type="entry name" value="TBOX"/>
    <property type="match status" value="1"/>
</dbReference>
<comment type="caution">
    <text evidence="14">Lacks conserved residue(s) required for the propagation of feature annotation.</text>
</comment>
<dbReference type="FunFam" id="2.60.40.820:FF:000008">
    <property type="entry name" value="T-box transcription factor TBX20"/>
    <property type="match status" value="1"/>
</dbReference>